<keyword evidence="2" id="KW-0238">DNA-binding</keyword>
<dbReference type="GO" id="GO:0003677">
    <property type="term" value="F:DNA binding"/>
    <property type="evidence" value="ECO:0007669"/>
    <property type="project" value="UniProtKB-KW"/>
</dbReference>
<dbReference type="SUPFAM" id="SSF46894">
    <property type="entry name" value="C-terminal effector domain of the bipartite response regulators"/>
    <property type="match status" value="1"/>
</dbReference>
<organism evidence="5 6">
    <name type="scientific">Pseudomonas fluorescens</name>
    <dbReference type="NCBI Taxonomy" id="294"/>
    <lineage>
        <taxon>Bacteria</taxon>
        <taxon>Pseudomonadati</taxon>
        <taxon>Pseudomonadota</taxon>
        <taxon>Gammaproteobacteria</taxon>
        <taxon>Pseudomonadales</taxon>
        <taxon>Pseudomonadaceae</taxon>
        <taxon>Pseudomonas</taxon>
    </lineage>
</organism>
<evidence type="ECO:0000259" key="4">
    <source>
        <dbReference type="PROSITE" id="PS50043"/>
    </source>
</evidence>
<protein>
    <recommendedName>
        <fullName evidence="4">HTH luxR-type domain-containing protein</fullName>
    </recommendedName>
</protein>
<dbReference type="Proteomes" id="UP000059425">
    <property type="component" value="Chromosome"/>
</dbReference>
<keyword evidence="1" id="KW-0805">Transcription regulation</keyword>
<evidence type="ECO:0000256" key="2">
    <source>
        <dbReference type="ARBA" id="ARBA00023125"/>
    </source>
</evidence>
<reference evidence="5 6" key="2">
    <citation type="journal article" date="2018" name="Nature">
        <title>Mutant phenotypes for thousands of bacterial genes of unknown function.</title>
        <authorList>
            <person name="Price M.N."/>
            <person name="Wetmore K.M."/>
            <person name="Waters R.J."/>
            <person name="Callaghan M."/>
            <person name="Ray J."/>
            <person name="Liu H."/>
            <person name="Kuehl J.V."/>
            <person name="Melnyk R.A."/>
            <person name="Lamson J.S."/>
            <person name="Suh Y."/>
            <person name="Carlson H.K."/>
            <person name="Esquivel Z."/>
            <person name="Sadeeshkumar H."/>
            <person name="Chakraborty R."/>
            <person name="Zane G.M."/>
            <person name="Rubin B.E."/>
            <person name="Wall J.D."/>
            <person name="Visel A."/>
            <person name="Bristow J."/>
            <person name="Blow M.J."/>
            <person name="Arkin A.P."/>
            <person name="Deutschbauer A.M."/>
        </authorList>
    </citation>
    <scope>NUCLEOTIDE SEQUENCE [LARGE SCALE GENOMIC DNA]</scope>
    <source>
        <strain evidence="5 6">FW300-N2C3</strain>
    </source>
</reference>
<dbReference type="PROSITE" id="PS00622">
    <property type="entry name" value="HTH_LUXR_1"/>
    <property type="match status" value="1"/>
</dbReference>
<dbReference type="InterPro" id="IPR005143">
    <property type="entry name" value="TF_LuxR_autoind-bd_dom"/>
</dbReference>
<reference evidence="6" key="1">
    <citation type="submission" date="2015-09" db="EMBL/GenBank/DDBJ databases">
        <title>Whole genome sequence of Pseudomonas fluorescens FW300-N2C3.</title>
        <authorList>
            <person name="Ray J."/>
            <person name="Melnyk R."/>
            <person name="Deutschbauer A."/>
        </authorList>
    </citation>
    <scope>NUCLEOTIDE SEQUENCE [LARGE SCALE GENOMIC DNA]</scope>
    <source>
        <strain evidence="6">FW300-N2C3</strain>
    </source>
</reference>
<dbReference type="GO" id="GO:0006355">
    <property type="term" value="P:regulation of DNA-templated transcription"/>
    <property type="evidence" value="ECO:0007669"/>
    <property type="project" value="InterPro"/>
</dbReference>
<dbReference type="InterPro" id="IPR000792">
    <property type="entry name" value="Tscrpt_reg_LuxR_C"/>
</dbReference>
<dbReference type="InterPro" id="IPR036693">
    <property type="entry name" value="TF_LuxR_autoind-bd_dom_sf"/>
</dbReference>
<proteinExistence type="predicted"/>
<dbReference type="PANTHER" id="PTHR44688:SF16">
    <property type="entry name" value="DNA-BINDING TRANSCRIPTIONAL ACTIVATOR DEVR_DOSR"/>
    <property type="match status" value="1"/>
</dbReference>
<accession>A0A0N7H2C1</accession>
<dbReference type="EMBL" id="CP012831">
    <property type="protein sequence ID" value="ALI08324.1"/>
    <property type="molecule type" value="Genomic_DNA"/>
</dbReference>
<dbReference type="Pfam" id="PF00196">
    <property type="entry name" value="GerE"/>
    <property type="match status" value="1"/>
</dbReference>
<keyword evidence="3" id="KW-0804">Transcription</keyword>
<dbReference type="PANTHER" id="PTHR44688">
    <property type="entry name" value="DNA-BINDING TRANSCRIPTIONAL ACTIVATOR DEVR_DOSR"/>
    <property type="match status" value="1"/>
</dbReference>
<dbReference type="InterPro" id="IPR016032">
    <property type="entry name" value="Sig_transdc_resp-reg_C-effctor"/>
</dbReference>
<dbReference type="AlphaFoldDB" id="A0A0N7H2C1"/>
<dbReference type="SUPFAM" id="SSF75516">
    <property type="entry name" value="Pheromone-binding domain of LuxR-like quorum-sensing transcription factors"/>
    <property type="match status" value="1"/>
</dbReference>
<dbReference type="InterPro" id="IPR036388">
    <property type="entry name" value="WH-like_DNA-bd_sf"/>
</dbReference>
<evidence type="ECO:0000256" key="1">
    <source>
        <dbReference type="ARBA" id="ARBA00023015"/>
    </source>
</evidence>
<sequence length="241" mass="27096">MLSQALEFLLDGPGISTSSDLFDRLKEPVLQLGFGRYELRLKPDRNARERSELVIGDYPQAWHEAYEQAGYVRIDPVMLHCMHNVTPIVWAERLYSSPQQHSLRALAVAHGLEHGVTFALHGPQGQFGTLGLNLQARDADQAQAMIRHHMGTLSMLRDAALQAALALMVPPAPVTQVKLTRREKEILRWSAFGKTSWEISNICCCSEANVDYHFKNIRRKFSVTTRSAAVVQALSMHLIQI</sequence>
<dbReference type="Gene3D" id="1.10.10.10">
    <property type="entry name" value="Winged helix-like DNA-binding domain superfamily/Winged helix DNA-binding domain"/>
    <property type="match status" value="1"/>
</dbReference>
<evidence type="ECO:0000256" key="3">
    <source>
        <dbReference type="ARBA" id="ARBA00023163"/>
    </source>
</evidence>
<dbReference type="CDD" id="cd06170">
    <property type="entry name" value="LuxR_C_like"/>
    <property type="match status" value="1"/>
</dbReference>
<dbReference type="Gene3D" id="3.30.450.80">
    <property type="entry name" value="Transcription factor LuxR-like, autoinducer-binding domain"/>
    <property type="match status" value="1"/>
</dbReference>
<evidence type="ECO:0000313" key="5">
    <source>
        <dbReference type="EMBL" id="ALI08324.1"/>
    </source>
</evidence>
<name>A0A0N7H2C1_PSEFL</name>
<gene>
    <name evidence="5" type="ORF">AO356_16370</name>
</gene>
<dbReference type="PROSITE" id="PS50043">
    <property type="entry name" value="HTH_LUXR_2"/>
    <property type="match status" value="1"/>
</dbReference>
<evidence type="ECO:0000313" key="6">
    <source>
        <dbReference type="Proteomes" id="UP000059425"/>
    </source>
</evidence>
<feature type="domain" description="HTH luxR-type" evidence="4">
    <location>
        <begin position="172"/>
        <end position="237"/>
    </location>
</feature>
<dbReference type="SMART" id="SM00421">
    <property type="entry name" value="HTH_LUXR"/>
    <property type="match status" value="1"/>
</dbReference>
<dbReference type="Pfam" id="PF03472">
    <property type="entry name" value="Autoind_bind"/>
    <property type="match status" value="1"/>
</dbReference>